<dbReference type="PANTHER" id="PTHR43767">
    <property type="entry name" value="LONG-CHAIN-FATTY-ACID--COA LIGASE"/>
    <property type="match status" value="1"/>
</dbReference>
<accession>A0A8J7G9V1</accession>
<dbReference type="Proteomes" id="UP000622552">
    <property type="component" value="Unassembled WGS sequence"/>
</dbReference>
<name>A0A8J7G9V1_9ACTN</name>
<dbReference type="GO" id="GO:0016878">
    <property type="term" value="F:acid-thiol ligase activity"/>
    <property type="evidence" value="ECO:0007669"/>
    <property type="project" value="UniProtKB-ARBA"/>
</dbReference>
<reference evidence="4" key="1">
    <citation type="submission" date="2020-11" db="EMBL/GenBank/DDBJ databases">
        <title>Sequencing the genomes of 1000 actinobacteria strains.</title>
        <authorList>
            <person name="Klenk H.-P."/>
        </authorList>
    </citation>
    <scope>NUCLEOTIDE SEQUENCE</scope>
    <source>
        <strain evidence="4">DSM 45356</strain>
    </source>
</reference>
<dbReference type="Gene3D" id="3.40.309.10">
    <property type="entry name" value="Aldehyde Dehydrogenase, Chain A, domain 2"/>
    <property type="match status" value="1"/>
</dbReference>
<keyword evidence="5" id="KW-1185">Reference proteome</keyword>
<evidence type="ECO:0000313" key="4">
    <source>
        <dbReference type="EMBL" id="MBG6136443.1"/>
    </source>
</evidence>
<dbReference type="InterPro" id="IPR050237">
    <property type="entry name" value="ATP-dep_AMP-bd_enzyme"/>
</dbReference>
<sequence length="870" mass="94552">METPSPTLVTATAVRTAAEVEREALRLAARLRGTGVAAGDRVLLKADNSVEVVTALLALVHLGASIVLLDDRQTEEECHRAARVARVRWSLGATAANVPAGATPLTFADLAGGEPVDCALNFHTWQDQPDALVTWSSGSTGLPKGVVRSGAAFLADLERTRERMGYRPDDVLLPLVPFSHFYGLTLVLIWWRVGATLVVAATDRLDQALRVGVDTGVTVVDATPSTYHSLLNLTERRPQLRDDLSTVRMWCVGGAPLGAAFADRYAVAFGLPLLDGYGSNEAGNVALACADNAVGCGRPMPGVEVTIVGEDGKPVHVGHTGEIVVRTPALMAGYLADDGSLVPPPDPDAWRTQDLGYWDSEGNLYVVGRKLAVHRLGHTLYPEAIERRAEACGRPVKIVSVDDERRGCQLVFVVADPDGGSSHYWRREIDALLPAYERPNRVMVVEQFPLNGNGKPDMAALKMRALAYRTGVGSAAVPYGDRVAALGEVVDFLRSQPEKVYDILTEISVRKAVELEIEGSVETLAGAVEEVVRYGPDKVPQLAVFMSSNVLLYSYVLYALVPSLFVEKVVLRPSSQVGSQTRRLHELLAGVHGLPIELSEESQRDFVEGTAAESRVVVFTGAYANAENVRTKLRKDQLFLFFGQGINPFVVGPDAEHERAVEDAVRIRMLNSGQDCFGPDIFLVHKSTMESFVEGLTKRLAEQRYGEYGDPDVDYGPLCYDGALKLATEYLPKNAEYIVRGGSIDFRTGHVEPTVLVRDLEDGAAVSEFFSPIFNVVAYDDETKLREILASPYFAERAMGAMLYGLNAELVEHIARRHTVAVNSTLLEVDNGNSPFGGKGIMANYVMHRGKRIAEPLLISKTVAQYGKKS</sequence>
<feature type="domain" description="Aldehyde dehydrogenase" evidence="2">
    <location>
        <begin position="569"/>
        <end position="838"/>
    </location>
</feature>
<dbReference type="AlphaFoldDB" id="A0A8J7G9V1"/>
<dbReference type="InterPro" id="IPR015590">
    <property type="entry name" value="Aldehyde_DH_dom"/>
</dbReference>
<dbReference type="InterPro" id="IPR020845">
    <property type="entry name" value="AMP-binding_CS"/>
</dbReference>
<gene>
    <name evidence="4" type="ORF">IW245_002637</name>
</gene>
<dbReference type="SUPFAM" id="SSF53720">
    <property type="entry name" value="ALDH-like"/>
    <property type="match status" value="1"/>
</dbReference>
<organism evidence="4 5">
    <name type="scientific">Longispora fulva</name>
    <dbReference type="NCBI Taxonomy" id="619741"/>
    <lineage>
        <taxon>Bacteria</taxon>
        <taxon>Bacillati</taxon>
        <taxon>Actinomycetota</taxon>
        <taxon>Actinomycetes</taxon>
        <taxon>Micromonosporales</taxon>
        <taxon>Micromonosporaceae</taxon>
        <taxon>Longispora</taxon>
    </lineage>
</organism>
<dbReference type="InterPro" id="IPR042099">
    <property type="entry name" value="ANL_N_sf"/>
</dbReference>
<evidence type="ECO:0000259" key="2">
    <source>
        <dbReference type="Pfam" id="PF00171"/>
    </source>
</evidence>
<comment type="caution">
    <text evidence="4">The sequence shown here is derived from an EMBL/GenBank/DDBJ whole genome shotgun (WGS) entry which is preliminary data.</text>
</comment>
<evidence type="ECO:0000313" key="5">
    <source>
        <dbReference type="Proteomes" id="UP000622552"/>
    </source>
</evidence>
<dbReference type="GO" id="GO:0016620">
    <property type="term" value="F:oxidoreductase activity, acting on the aldehyde or oxo group of donors, NAD or NADP as acceptor"/>
    <property type="evidence" value="ECO:0007669"/>
    <property type="project" value="InterPro"/>
</dbReference>
<dbReference type="CDD" id="cd04433">
    <property type="entry name" value="AFD_class_I"/>
    <property type="match status" value="1"/>
</dbReference>
<dbReference type="PANTHER" id="PTHR43767:SF1">
    <property type="entry name" value="NONRIBOSOMAL PEPTIDE SYNTHASE PES1 (EUROFUNG)-RELATED"/>
    <property type="match status" value="1"/>
</dbReference>
<protein>
    <submittedName>
        <fullName evidence="4">Acyl-CoA synthetase (AMP-forming)/AMP-acid ligase II</fullName>
    </submittedName>
</protein>
<feature type="domain" description="AMP-dependent synthetase/ligase" evidence="3">
    <location>
        <begin position="15"/>
        <end position="335"/>
    </location>
</feature>
<dbReference type="EMBL" id="JADOUF010000001">
    <property type="protein sequence ID" value="MBG6136443.1"/>
    <property type="molecule type" value="Genomic_DNA"/>
</dbReference>
<keyword evidence="4" id="KW-0436">Ligase</keyword>
<dbReference type="Gene3D" id="3.30.300.30">
    <property type="match status" value="1"/>
</dbReference>
<dbReference type="RefSeq" id="WP_197003418.1">
    <property type="nucleotide sequence ID" value="NZ_BONS01000015.1"/>
</dbReference>
<dbReference type="Gene3D" id="3.40.50.12780">
    <property type="entry name" value="N-terminal domain of ligase-like"/>
    <property type="match status" value="1"/>
</dbReference>
<evidence type="ECO:0000259" key="3">
    <source>
        <dbReference type="Pfam" id="PF00501"/>
    </source>
</evidence>
<dbReference type="PROSITE" id="PS00455">
    <property type="entry name" value="AMP_BINDING"/>
    <property type="match status" value="1"/>
</dbReference>
<keyword evidence="1" id="KW-0560">Oxidoreductase</keyword>
<dbReference type="Gene3D" id="3.40.605.10">
    <property type="entry name" value="Aldehyde Dehydrogenase, Chain A, domain 1"/>
    <property type="match status" value="1"/>
</dbReference>
<evidence type="ECO:0000256" key="1">
    <source>
        <dbReference type="ARBA" id="ARBA00023002"/>
    </source>
</evidence>
<dbReference type="Pfam" id="PF00171">
    <property type="entry name" value="Aldedh"/>
    <property type="match status" value="1"/>
</dbReference>
<dbReference type="InterPro" id="IPR016161">
    <property type="entry name" value="Ald_DH/histidinol_DH"/>
</dbReference>
<dbReference type="SUPFAM" id="SSF56801">
    <property type="entry name" value="Acetyl-CoA synthetase-like"/>
    <property type="match status" value="1"/>
</dbReference>
<proteinExistence type="predicted"/>
<dbReference type="InterPro" id="IPR045851">
    <property type="entry name" value="AMP-bd_C_sf"/>
</dbReference>
<dbReference type="Pfam" id="PF00501">
    <property type="entry name" value="AMP-binding"/>
    <property type="match status" value="1"/>
</dbReference>
<dbReference type="InterPro" id="IPR000873">
    <property type="entry name" value="AMP-dep_synth/lig_dom"/>
</dbReference>
<dbReference type="InterPro" id="IPR016163">
    <property type="entry name" value="Ald_DH_C"/>
</dbReference>
<dbReference type="InterPro" id="IPR016162">
    <property type="entry name" value="Ald_DH_N"/>
</dbReference>